<dbReference type="GO" id="GO:0005886">
    <property type="term" value="C:plasma membrane"/>
    <property type="evidence" value="ECO:0007669"/>
    <property type="project" value="TreeGrafter"/>
</dbReference>
<evidence type="ECO:0000259" key="8">
    <source>
        <dbReference type="PROSITE" id="PS51202"/>
    </source>
</evidence>
<dbReference type="InterPro" id="IPR006037">
    <property type="entry name" value="RCK_C"/>
</dbReference>
<dbReference type="Proteomes" id="UP000475249">
    <property type="component" value="Unassembled WGS sequence"/>
</dbReference>
<dbReference type="PROSITE" id="PS51202">
    <property type="entry name" value="RCK_C"/>
    <property type="match status" value="1"/>
</dbReference>
<feature type="transmembrane region" description="Helical" evidence="7">
    <location>
        <begin position="90"/>
        <end position="123"/>
    </location>
</feature>
<evidence type="ECO:0000256" key="1">
    <source>
        <dbReference type="ARBA" id="ARBA00004141"/>
    </source>
</evidence>
<accession>A0A6L9E7I3</accession>
<feature type="transmembrane region" description="Helical" evidence="7">
    <location>
        <begin position="528"/>
        <end position="546"/>
    </location>
</feature>
<name>A0A6L9E7I3_9FLAO</name>
<dbReference type="RefSeq" id="WP_161433234.1">
    <property type="nucleotide sequence ID" value="NZ_WXYO01000001.1"/>
</dbReference>
<dbReference type="PROSITE" id="PS01271">
    <property type="entry name" value="NA_SULFATE"/>
    <property type="match status" value="1"/>
</dbReference>
<sequence>MLVLIVILTLTVLLFIWGKFPPDVVALMSMLSLYLSGILTAPEVLSGFSNPTVIMIAALFIVGEGLARTGWTALAGQKFVAWAGKSIPKLLVLVTLGSSVLSGFVSNTGTVAALLPVTISAAWNAGTLPSKLLMPIAFGSNTGGLLTLTGTPPNIIASNALLENGFEGFSFFEFSLIGLPLLIITIVYFRYIGFRLLPSHQTRNRPISIDSEMHKWIANYSIGDDLYRLRLRSMSPLLNTLIGDWNFEENYGISVMRLKRRHPNPLKGIPKFVEMPDDETEMKYHDIITVKGPPEKVDRLILEFSLGLIPLKPEEEALKMELINQEVGLAEMLVTPKSVLVGTTLSLGQYLRRFGVQLLAASRKNKPLTGDIKMEAGDAFVIRGQWEKIEELKGIYSNVVITGSPEALLKDVDALNYKSYIALGTLGLMVLLFVLNVFPGAITALVCAGIMLLSGCVPISKAYKGISWTSVIMIAAMIPMGLALQKTGMAELAATSLVNTLGSMHPMALLGGIFLLTTAFSQTINNSATAVLMAPIAIMAATNLGLSPKPFMITVAISASTAFLTPVGTTTNAMVITSGGYKFLDYVRVGGPLLFIFFLITLVLVPLIWQF</sequence>
<gene>
    <name evidence="9" type="ORF">GTQ38_00285</name>
</gene>
<dbReference type="InterPro" id="IPR051679">
    <property type="entry name" value="DASS-Related_Transporters"/>
</dbReference>
<dbReference type="PANTHER" id="PTHR43652:SF1">
    <property type="entry name" value="RESPONSE REGULATOR"/>
    <property type="match status" value="1"/>
</dbReference>
<dbReference type="Pfam" id="PF03600">
    <property type="entry name" value="CitMHS"/>
    <property type="match status" value="1"/>
</dbReference>
<comment type="subcellular location">
    <subcellularLocation>
        <location evidence="1">Membrane</location>
        <topology evidence="1">Multi-pass membrane protein</topology>
    </subcellularLocation>
</comment>
<feature type="domain" description="RCK C-terminal" evidence="8">
    <location>
        <begin position="317"/>
        <end position="398"/>
    </location>
</feature>
<feature type="transmembrane region" description="Helical" evidence="7">
    <location>
        <begin position="50"/>
        <end position="69"/>
    </location>
</feature>
<evidence type="ECO:0000256" key="5">
    <source>
        <dbReference type="ARBA" id="ARBA00022989"/>
    </source>
</evidence>
<feature type="transmembrane region" description="Helical" evidence="7">
    <location>
        <begin position="169"/>
        <end position="189"/>
    </location>
</feature>
<evidence type="ECO:0000256" key="4">
    <source>
        <dbReference type="ARBA" id="ARBA00022737"/>
    </source>
</evidence>
<keyword evidence="3 7" id="KW-0812">Transmembrane</keyword>
<evidence type="ECO:0000256" key="3">
    <source>
        <dbReference type="ARBA" id="ARBA00022692"/>
    </source>
</evidence>
<proteinExistence type="predicted"/>
<dbReference type="InterPro" id="IPR004680">
    <property type="entry name" value="Cit_transptr-like_dom"/>
</dbReference>
<feature type="transmembrane region" description="Helical" evidence="7">
    <location>
        <begin position="496"/>
        <end position="516"/>
    </location>
</feature>
<comment type="caution">
    <text evidence="9">The sequence shown here is derived from an EMBL/GenBank/DDBJ whole genome shotgun (WGS) entry which is preliminary data.</text>
</comment>
<keyword evidence="10" id="KW-1185">Reference proteome</keyword>
<dbReference type="SUPFAM" id="SSF116726">
    <property type="entry name" value="TrkA C-terminal domain-like"/>
    <property type="match status" value="2"/>
</dbReference>
<dbReference type="PANTHER" id="PTHR43652">
    <property type="entry name" value="BASIC AMINO ACID ANTIPORTER YFCC-RELATED"/>
    <property type="match status" value="1"/>
</dbReference>
<dbReference type="Gene3D" id="3.30.70.1450">
    <property type="entry name" value="Regulator of K+ conductance, C-terminal domain"/>
    <property type="match status" value="2"/>
</dbReference>
<evidence type="ECO:0000256" key="2">
    <source>
        <dbReference type="ARBA" id="ARBA00022448"/>
    </source>
</evidence>
<feature type="transmembrane region" description="Helical" evidence="7">
    <location>
        <begin position="551"/>
        <end position="569"/>
    </location>
</feature>
<dbReference type="InterPro" id="IPR031312">
    <property type="entry name" value="Na/sul_symport_CS"/>
</dbReference>
<reference evidence="9 10" key="1">
    <citation type="submission" date="2020-01" db="EMBL/GenBank/DDBJ databases">
        <title>Bacteria diversity of Porities sp.</title>
        <authorList>
            <person name="Wang G."/>
        </authorList>
    </citation>
    <scope>NUCLEOTIDE SEQUENCE [LARGE SCALE GENOMIC DNA]</scope>
    <source>
        <strain evidence="9 10">R33</strain>
    </source>
</reference>
<dbReference type="AlphaFoldDB" id="A0A6L9E7I3"/>
<feature type="transmembrane region" description="Helical" evidence="7">
    <location>
        <begin position="589"/>
        <end position="609"/>
    </location>
</feature>
<evidence type="ECO:0000313" key="10">
    <source>
        <dbReference type="Proteomes" id="UP000475249"/>
    </source>
</evidence>
<dbReference type="GO" id="GO:0008324">
    <property type="term" value="F:monoatomic cation transmembrane transporter activity"/>
    <property type="evidence" value="ECO:0007669"/>
    <property type="project" value="InterPro"/>
</dbReference>
<dbReference type="Pfam" id="PF02080">
    <property type="entry name" value="TrkA_C"/>
    <property type="match status" value="1"/>
</dbReference>
<evidence type="ECO:0000256" key="6">
    <source>
        <dbReference type="ARBA" id="ARBA00023136"/>
    </source>
</evidence>
<protein>
    <submittedName>
        <fullName evidence="9">SLC13 family permease</fullName>
    </submittedName>
</protein>
<evidence type="ECO:0000256" key="7">
    <source>
        <dbReference type="SAM" id="Phobius"/>
    </source>
</evidence>
<evidence type="ECO:0000313" key="9">
    <source>
        <dbReference type="EMBL" id="NAS10419.1"/>
    </source>
</evidence>
<feature type="transmembrane region" description="Helical" evidence="7">
    <location>
        <begin position="465"/>
        <end position="484"/>
    </location>
</feature>
<keyword evidence="6 7" id="KW-0472">Membrane</keyword>
<feature type="transmembrane region" description="Helical" evidence="7">
    <location>
        <begin position="420"/>
        <end position="453"/>
    </location>
</feature>
<keyword evidence="2" id="KW-0813">Transport</keyword>
<keyword evidence="5 7" id="KW-1133">Transmembrane helix</keyword>
<dbReference type="EMBL" id="WXYO01000001">
    <property type="protein sequence ID" value="NAS10419.1"/>
    <property type="molecule type" value="Genomic_DNA"/>
</dbReference>
<keyword evidence="4" id="KW-0677">Repeat</keyword>
<dbReference type="InterPro" id="IPR036721">
    <property type="entry name" value="RCK_C_sf"/>
</dbReference>
<dbReference type="GO" id="GO:0006813">
    <property type="term" value="P:potassium ion transport"/>
    <property type="evidence" value="ECO:0007669"/>
    <property type="project" value="InterPro"/>
</dbReference>
<organism evidence="9 10">
    <name type="scientific">Poritiphilus flavus</name>
    <dbReference type="NCBI Taxonomy" id="2697053"/>
    <lineage>
        <taxon>Bacteria</taxon>
        <taxon>Pseudomonadati</taxon>
        <taxon>Bacteroidota</taxon>
        <taxon>Flavobacteriia</taxon>
        <taxon>Flavobacteriales</taxon>
        <taxon>Flavobacteriaceae</taxon>
        <taxon>Poritiphilus</taxon>
    </lineage>
</organism>